<sequence>MNVYATKPPLVKTANHKYSKNSLSLISGSKGAQAFALSKSDLPSKGLGIREFDFLF</sequence>
<dbReference type="AlphaFoldDB" id="A0A7S6VT92"/>
<evidence type="ECO:0000313" key="2">
    <source>
        <dbReference type="Proteomes" id="UP000593812"/>
    </source>
</evidence>
<dbReference type="EMBL" id="CP048656">
    <property type="protein sequence ID" value="QOW44355.1"/>
    <property type="molecule type" value="Genomic_DNA"/>
</dbReference>
<organism evidence="1 2">
    <name type="scientific">Acinetobacter indicus</name>
    <dbReference type="NCBI Taxonomy" id="756892"/>
    <lineage>
        <taxon>Bacteria</taxon>
        <taxon>Pseudomonadati</taxon>
        <taxon>Pseudomonadota</taxon>
        <taxon>Gammaproteobacteria</taxon>
        <taxon>Moraxellales</taxon>
        <taxon>Moraxellaceae</taxon>
        <taxon>Acinetobacter</taxon>
    </lineage>
</organism>
<dbReference type="RefSeq" id="WP_168382101.1">
    <property type="nucleotide sequence ID" value="NZ_CP048656.1"/>
</dbReference>
<geneLocation type="plasmid" evidence="1 2">
    <name>pC15-2</name>
</geneLocation>
<protein>
    <submittedName>
        <fullName evidence="1">Uncharacterized protein</fullName>
    </submittedName>
</protein>
<evidence type="ECO:0000313" key="1">
    <source>
        <dbReference type="EMBL" id="QOW44355.1"/>
    </source>
</evidence>
<gene>
    <name evidence="1" type="ORF">G0027_16195</name>
</gene>
<accession>A0A7S6VT92</accession>
<name>A0A7S6VT92_9GAMM</name>
<dbReference type="Proteomes" id="UP000593812">
    <property type="component" value="Plasmid pC15-2"/>
</dbReference>
<reference evidence="1 2" key="1">
    <citation type="submission" date="2020-02" db="EMBL/GenBank/DDBJ databases">
        <title>Tigecycline-resistant Acinetobacter species from pigs and migratory birds.</title>
        <authorList>
            <person name="Chen C."/>
            <person name="Sun J."/>
            <person name="Liao X.-P."/>
            <person name="Liu Y.-H."/>
        </authorList>
    </citation>
    <scope>NUCLEOTIDE SEQUENCE [LARGE SCALE GENOMIC DNA]</scope>
    <source>
        <strain evidence="1 2">C15_T</strain>
        <plasmid evidence="1 2">pC15-2</plasmid>
    </source>
</reference>
<keyword evidence="1" id="KW-0614">Plasmid</keyword>
<proteinExistence type="predicted"/>